<name>A0A392PR16_9FABA</name>
<sequence length="111" mass="12304">EIAQGISFAPIGLLDMFNTGGAVEQFEIHKANEVHDGGFSSNNSEKAITAFVSLRVRGSGRFGVYSSQKPLKCVVDDNETEFNYESESGLITFYIPVPVEDMYIWPIEIHV</sequence>
<dbReference type="GO" id="GO:0052692">
    <property type="term" value="F:raffinose alpha-galactosidase activity"/>
    <property type="evidence" value="ECO:0007669"/>
    <property type="project" value="TreeGrafter"/>
</dbReference>
<dbReference type="PANTHER" id="PTHR31268:SF32">
    <property type="entry name" value="GALACTINOL--SUCROSE GALACTOSYLTRANSFERASE 2-RELATED"/>
    <property type="match status" value="1"/>
</dbReference>
<dbReference type="Pfam" id="PF05691">
    <property type="entry name" value="Raffinose_syn"/>
    <property type="match status" value="1"/>
</dbReference>
<keyword evidence="1" id="KW-0119">Carbohydrate metabolism</keyword>
<evidence type="ECO:0000313" key="2">
    <source>
        <dbReference type="EMBL" id="MCI14521.1"/>
    </source>
</evidence>
<dbReference type="PANTHER" id="PTHR31268">
    <property type="match status" value="1"/>
</dbReference>
<evidence type="ECO:0000256" key="1">
    <source>
        <dbReference type="ARBA" id="ARBA00023277"/>
    </source>
</evidence>
<protein>
    <submittedName>
        <fullName evidence="2">Putative galactinol-sucrose galactosyltransferase 2-like</fullName>
    </submittedName>
</protein>
<reference evidence="2 3" key="1">
    <citation type="journal article" date="2018" name="Front. Plant Sci.">
        <title>Red Clover (Trifolium pratense) and Zigzag Clover (T. medium) - A Picture of Genomic Similarities and Differences.</title>
        <authorList>
            <person name="Dluhosova J."/>
            <person name="Istvanek J."/>
            <person name="Nedelnik J."/>
            <person name="Repkova J."/>
        </authorList>
    </citation>
    <scope>NUCLEOTIDE SEQUENCE [LARGE SCALE GENOMIC DNA]</scope>
    <source>
        <strain evidence="3">cv. 10/8</strain>
        <tissue evidence="2">Leaf</tissue>
    </source>
</reference>
<dbReference type="InterPro" id="IPR008811">
    <property type="entry name" value="Glycosyl_hydrolases_36"/>
</dbReference>
<dbReference type="AlphaFoldDB" id="A0A392PR16"/>
<feature type="non-terminal residue" evidence="2">
    <location>
        <position position="1"/>
    </location>
</feature>
<accession>A0A392PR16</accession>
<evidence type="ECO:0000313" key="3">
    <source>
        <dbReference type="Proteomes" id="UP000265520"/>
    </source>
</evidence>
<comment type="caution">
    <text evidence="2">The sequence shown here is derived from an EMBL/GenBank/DDBJ whole genome shotgun (WGS) entry which is preliminary data.</text>
</comment>
<organism evidence="2 3">
    <name type="scientific">Trifolium medium</name>
    <dbReference type="NCBI Taxonomy" id="97028"/>
    <lineage>
        <taxon>Eukaryota</taxon>
        <taxon>Viridiplantae</taxon>
        <taxon>Streptophyta</taxon>
        <taxon>Embryophyta</taxon>
        <taxon>Tracheophyta</taxon>
        <taxon>Spermatophyta</taxon>
        <taxon>Magnoliopsida</taxon>
        <taxon>eudicotyledons</taxon>
        <taxon>Gunneridae</taxon>
        <taxon>Pentapetalae</taxon>
        <taxon>rosids</taxon>
        <taxon>fabids</taxon>
        <taxon>Fabales</taxon>
        <taxon>Fabaceae</taxon>
        <taxon>Papilionoideae</taxon>
        <taxon>50 kb inversion clade</taxon>
        <taxon>NPAAA clade</taxon>
        <taxon>Hologalegina</taxon>
        <taxon>IRL clade</taxon>
        <taxon>Trifolieae</taxon>
        <taxon>Trifolium</taxon>
    </lineage>
</organism>
<keyword evidence="3" id="KW-1185">Reference proteome</keyword>
<dbReference type="EMBL" id="LXQA010092735">
    <property type="protein sequence ID" value="MCI14521.1"/>
    <property type="molecule type" value="Genomic_DNA"/>
</dbReference>
<dbReference type="GO" id="GO:0016757">
    <property type="term" value="F:glycosyltransferase activity"/>
    <property type="evidence" value="ECO:0007669"/>
    <property type="project" value="UniProtKB-KW"/>
</dbReference>
<proteinExistence type="predicted"/>
<keyword evidence="2" id="KW-0808">Transferase</keyword>
<dbReference type="Proteomes" id="UP000265520">
    <property type="component" value="Unassembled WGS sequence"/>
</dbReference>
<keyword evidence="2" id="KW-0328">Glycosyltransferase</keyword>